<comment type="catalytic activity">
    <reaction evidence="11 12">
        <text>L-aspartate 4-semialdehyde + pyruvate = (2S,4S)-4-hydroxy-2,3,4,5-tetrahydrodipicolinate + H2O + H(+)</text>
        <dbReference type="Rhea" id="RHEA:34171"/>
        <dbReference type="ChEBI" id="CHEBI:15361"/>
        <dbReference type="ChEBI" id="CHEBI:15377"/>
        <dbReference type="ChEBI" id="CHEBI:15378"/>
        <dbReference type="ChEBI" id="CHEBI:67139"/>
        <dbReference type="ChEBI" id="CHEBI:537519"/>
        <dbReference type="EC" id="4.3.3.7"/>
    </reaction>
</comment>
<evidence type="ECO:0000256" key="4">
    <source>
        <dbReference type="ARBA" id="ARBA00012086"/>
    </source>
</evidence>
<dbReference type="InterPro" id="IPR013785">
    <property type="entry name" value="Aldolase_TIM"/>
</dbReference>
<dbReference type="InterPro" id="IPR002220">
    <property type="entry name" value="DapA-like"/>
</dbReference>
<dbReference type="CDD" id="cd00408">
    <property type="entry name" value="DHDPS-like"/>
    <property type="match status" value="1"/>
</dbReference>
<keyword evidence="15" id="KW-1185">Reference proteome</keyword>
<organism evidence="14 15">
    <name type="scientific">Fodinisporobacter ferrooxydans</name>
    <dbReference type="NCBI Taxonomy" id="2901836"/>
    <lineage>
        <taxon>Bacteria</taxon>
        <taxon>Bacillati</taxon>
        <taxon>Bacillota</taxon>
        <taxon>Bacilli</taxon>
        <taxon>Bacillales</taxon>
        <taxon>Alicyclobacillaceae</taxon>
        <taxon>Fodinisporobacter</taxon>
    </lineage>
</organism>
<dbReference type="RefSeq" id="WP_347439050.1">
    <property type="nucleotide sequence ID" value="NZ_CP089291.1"/>
</dbReference>
<name>A0ABY4CPF0_9BACL</name>
<evidence type="ECO:0000256" key="12">
    <source>
        <dbReference type="HAMAP-Rule" id="MF_00418"/>
    </source>
</evidence>
<keyword evidence="9 12" id="KW-0456">Lyase</keyword>
<evidence type="ECO:0000256" key="1">
    <source>
        <dbReference type="ARBA" id="ARBA00003294"/>
    </source>
</evidence>
<evidence type="ECO:0000256" key="3">
    <source>
        <dbReference type="ARBA" id="ARBA00007592"/>
    </source>
</evidence>
<comment type="similarity">
    <text evidence="3 12 13">Belongs to the DapA family.</text>
</comment>
<evidence type="ECO:0000256" key="9">
    <source>
        <dbReference type="ARBA" id="ARBA00023239"/>
    </source>
</evidence>
<comment type="subcellular location">
    <subcellularLocation>
        <location evidence="12">Cytoplasm</location>
    </subcellularLocation>
</comment>
<dbReference type="HAMAP" id="MF_00418">
    <property type="entry name" value="DapA"/>
    <property type="match status" value="1"/>
</dbReference>
<dbReference type="PROSITE" id="PS00666">
    <property type="entry name" value="DHDPS_2"/>
    <property type="match status" value="1"/>
</dbReference>
<dbReference type="Gene3D" id="3.20.20.70">
    <property type="entry name" value="Aldolase class I"/>
    <property type="match status" value="1"/>
</dbReference>
<evidence type="ECO:0000256" key="8">
    <source>
        <dbReference type="ARBA" id="ARBA00023154"/>
    </source>
</evidence>
<feature type="active site" description="Proton donor/acceptor" evidence="12">
    <location>
        <position position="135"/>
    </location>
</feature>
<dbReference type="SMART" id="SM01130">
    <property type="entry name" value="DHDPS"/>
    <property type="match status" value="1"/>
</dbReference>
<evidence type="ECO:0000313" key="14">
    <source>
        <dbReference type="EMBL" id="UOF92380.1"/>
    </source>
</evidence>
<feature type="active site" description="Schiff-base intermediate with substrate" evidence="12">
    <location>
        <position position="163"/>
    </location>
</feature>
<evidence type="ECO:0000256" key="6">
    <source>
        <dbReference type="ARBA" id="ARBA00022605"/>
    </source>
</evidence>
<proteinExistence type="inferred from homology"/>
<evidence type="ECO:0000313" key="15">
    <source>
        <dbReference type="Proteomes" id="UP000830167"/>
    </source>
</evidence>
<dbReference type="Pfam" id="PF00701">
    <property type="entry name" value="DHDPS"/>
    <property type="match status" value="1"/>
</dbReference>
<dbReference type="PANTHER" id="PTHR12128">
    <property type="entry name" value="DIHYDRODIPICOLINATE SYNTHASE"/>
    <property type="match status" value="1"/>
</dbReference>
<protein>
    <recommendedName>
        <fullName evidence="4 12">4-hydroxy-tetrahydrodipicolinate synthase</fullName>
        <shortName evidence="12">HTPA synthase</shortName>
        <ecNumber evidence="4 12">4.3.3.7</ecNumber>
    </recommendedName>
</protein>
<evidence type="ECO:0000256" key="2">
    <source>
        <dbReference type="ARBA" id="ARBA00005120"/>
    </source>
</evidence>
<dbReference type="Proteomes" id="UP000830167">
    <property type="component" value="Chromosome"/>
</dbReference>
<dbReference type="EC" id="4.3.3.7" evidence="4 12"/>
<keyword evidence="6 12" id="KW-0028">Amino-acid biosynthesis</keyword>
<dbReference type="GO" id="GO:0008840">
    <property type="term" value="F:4-hydroxy-tetrahydrodipicolinate synthase activity"/>
    <property type="evidence" value="ECO:0007669"/>
    <property type="project" value="UniProtKB-EC"/>
</dbReference>
<comment type="subunit">
    <text evidence="12">Homotetramer; dimer of dimers.</text>
</comment>
<feature type="binding site" evidence="12">
    <location>
        <position position="205"/>
    </location>
    <ligand>
        <name>pyruvate</name>
        <dbReference type="ChEBI" id="CHEBI:15361"/>
    </ligand>
</feature>
<dbReference type="PRINTS" id="PR00146">
    <property type="entry name" value="DHPICSNTHASE"/>
</dbReference>
<evidence type="ECO:0000256" key="5">
    <source>
        <dbReference type="ARBA" id="ARBA00022490"/>
    </source>
</evidence>
<comment type="caution">
    <text evidence="12">Was originally thought to be a dihydrodipicolinate synthase (DHDPS), catalyzing the condensation of (S)-aspartate-beta-semialdehyde [(S)-ASA] and pyruvate to dihydrodipicolinate (DHDP). However, it was shown in E.coli that the product of the enzymatic reaction is not dihydrodipicolinate but in fact (4S)-4-hydroxy-2,3,4,5-tetrahydro-(2S)-dipicolinic acid (HTPA), and that the consecutive dehydration reaction leading to DHDP is not spontaneous but catalyzed by DapB.</text>
</comment>
<evidence type="ECO:0000256" key="11">
    <source>
        <dbReference type="ARBA" id="ARBA00047836"/>
    </source>
</evidence>
<reference evidence="14" key="1">
    <citation type="submission" date="2021-12" db="EMBL/GenBank/DDBJ databases">
        <title>Alicyclobacillaceae gen. nov., sp. nov., isolated from chalcocite enrichment system.</title>
        <authorList>
            <person name="Jiang Z."/>
        </authorList>
    </citation>
    <scope>NUCLEOTIDE SEQUENCE</scope>
    <source>
        <strain evidence="14">MYW30-H2</strain>
    </source>
</reference>
<evidence type="ECO:0000256" key="10">
    <source>
        <dbReference type="ARBA" id="ARBA00023270"/>
    </source>
</evidence>
<dbReference type="PIRSF" id="PIRSF001365">
    <property type="entry name" value="DHDPS"/>
    <property type="match status" value="1"/>
</dbReference>
<comment type="pathway">
    <text evidence="2 12">Amino-acid biosynthesis; L-lysine biosynthesis via DAP pathway; (S)-tetrahydrodipicolinate from L-aspartate: step 3/4.</text>
</comment>
<accession>A0ABY4CPF0</accession>
<evidence type="ECO:0000256" key="7">
    <source>
        <dbReference type="ARBA" id="ARBA00022915"/>
    </source>
</evidence>
<gene>
    <name evidence="12 14" type="primary">dapA</name>
    <name evidence="14" type="ORF">LSG31_09580</name>
</gene>
<feature type="site" description="Part of a proton relay during catalysis" evidence="12">
    <location>
        <position position="46"/>
    </location>
</feature>
<comment type="function">
    <text evidence="1 12">Catalyzes the condensation of (S)-aspartate-beta-semialdehyde [(S)-ASA] and pyruvate to 4-hydroxy-tetrahydrodipicolinate (HTPA).</text>
</comment>
<dbReference type="EMBL" id="CP089291">
    <property type="protein sequence ID" value="UOF92380.1"/>
    <property type="molecule type" value="Genomic_DNA"/>
</dbReference>
<dbReference type="NCBIfam" id="TIGR00674">
    <property type="entry name" value="dapA"/>
    <property type="match status" value="1"/>
</dbReference>
<keyword evidence="7 12" id="KW-0220">Diaminopimelate biosynthesis</keyword>
<dbReference type="InterPro" id="IPR020625">
    <property type="entry name" value="Schiff_base-form_aldolases_AS"/>
</dbReference>
<sequence>MLKPAGIIPAMITPFTKEQEINEPGLRQLVNRLIKSGVHGLFCFGTNGEFFSLTFDEKVQIAEIVVDEVNGRVPVYVGAGCISTAETIKLSNKLEVIGVDAVSVITPFFLTYTQKELIKHYQSIADTTRLPIVLYNIPSRTGNSLQPNTVAELSKISNIVGIKDSSGSFDNILRYLDHVDSDFSVMAGTDSLILPTLMAGGKGAIASTANVLPKAVVSIYENWKLDNIHEAEKAQDQLRALRAAMNWGTLPSVLKEAMNIIGLPAGPTRSPVEALSEESHQKLIKVMQKYIEDGIIIAP</sequence>
<dbReference type="InterPro" id="IPR005263">
    <property type="entry name" value="DapA"/>
</dbReference>
<dbReference type="PANTHER" id="PTHR12128:SF66">
    <property type="entry name" value="4-HYDROXY-2-OXOGLUTARATE ALDOLASE, MITOCHONDRIAL"/>
    <property type="match status" value="1"/>
</dbReference>
<keyword evidence="10 12" id="KW-0704">Schiff base</keyword>
<evidence type="ECO:0000256" key="13">
    <source>
        <dbReference type="PIRNR" id="PIRNR001365"/>
    </source>
</evidence>
<keyword evidence="8 12" id="KW-0457">Lysine biosynthesis</keyword>
<keyword evidence="5 12" id="KW-0963">Cytoplasm</keyword>
<comment type="caution">
    <text evidence="12">Lacks conserved residue(s) required for the propagation of feature annotation.</text>
</comment>
<dbReference type="SUPFAM" id="SSF51569">
    <property type="entry name" value="Aldolase"/>
    <property type="match status" value="1"/>
</dbReference>